<keyword evidence="8 17" id="KW-0813">Transport</keyword>
<evidence type="ECO:0000259" key="22">
    <source>
        <dbReference type="Pfam" id="PF00391"/>
    </source>
</evidence>
<evidence type="ECO:0000256" key="10">
    <source>
        <dbReference type="ARBA" id="ARBA00022597"/>
    </source>
</evidence>
<protein>
    <recommendedName>
        <fullName evidence="7 17">Phosphoenolpyruvate-protein phosphotransferase</fullName>
        <ecNumber evidence="6 17">2.7.3.9</ecNumber>
    </recommendedName>
    <alternativeName>
        <fullName evidence="16 17">Phosphotransferase system, enzyme I</fullName>
    </alternativeName>
</protein>
<keyword evidence="25" id="KW-0670">Pyruvate</keyword>
<dbReference type="Pfam" id="PF02896">
    <property type="entry name" value="PEP-utilizers_C"/>
    <property type="match status" value="1"/>
</dbReference>
<dbReference type="InterPro" id="IPR024692">
    <property type="entry name" value="PTS_EI"/>
</dbReference>
<dbReference type="OrthoDB" id="9765468at2"/>
<sequence length="623" mass="66380">MPPPAPPHPTDGATPAAPPMQVLRGLAVSPGIAIGPVVAASPLGRRLPPRDIPREAIDAERARLDRALRDAGLEAEQAGIEARDRLGPQYADILGAHARMIGDVTLRDGARLRIERDAISAEHAVIEILEGHASRLEQLSDSHLAARAADVRDIEARILGQLQGRRPGGLQDDLTAPSVILARDLSPSEAAGLDPRRVLGFATEAGGRASHTAIVAAALEIPAVVGLGRFLERARHARTAIIDGDEGLVILDPDEATRGRYRAAAEERSERFQVLSRQAGLPAVTLDGTRVELWGNIEFAAEVDACLSLGAAGVGLYRTEFLFLTAESPPTEEQQYEAYAAVIRSLQGRPIVIRTLDLGADKLERYRASAHREANPFLGLRSIRLTLRDPELSRPQLRALLRAAALGDVRIMFPLVSTITEIRRARALLGEAAAGLAAEGVAFRGDPPVGVMVEVPAAALVADHLAKEVDFFSIGTNDLVQYTLAVDRTNEALADLYSPADPAVLRLIERVVRAAAARGIDVSVCGAMGGDPLYAMLLLGLGLRHLSMPPHQLPEVRRVIRGIRDDDAAALAAEAMAMETAAEVAALLERRLREALPDTPRPGRDAAREADAGGRAANTTSVP</sequence>
<evidence type="ECO:0000256" key="13">
    <source>
        <dbReference type="ARBA" id="ARBA00022723"/>
    </source>
</evidence>
<dbReference type="Proteomes" id="UP000324233">
    <property type="component" value="Chromosome"/>
</dbReference>
<evidence type="ECO:0000256" key="8">
    <source>
        <dbReference type="ARBA" id="ARBA00022448"/>
    </source>
</evidence>
<dbReference type="InterPro" id="IPR050499">
    <property type="entry name" value="PEP-utilizing_PTS_enzyme"/>
</dbReference>
<dbReference type="Gene3D" id="3.20.20.60">
    <property type="entry name" value="Phosphoenolpyruvate-binding domains"/>
    <property type="match status" value="1"/>
</dbReference>
<dbReference type="AlphaFoldDB" id="A0A5B9W7H1"/>
<dbReference type="InterPro" id="IPR006318">
    <property type="entry name" value="PTS_EI-like"/>
</dbReference>
<feature type="region of interest" description="Disordered" evidence="21">
    <location>
        <begin position="593"/>
        <end position="623"/>
    </location>
</feature>
<proteinExistence type="inferred from homology"/>
<reference evidence="25 26" key="1">
    <citation type="submission" date="2019-08" db="EMBL/GenBank/DDBJ databases">
        <title>Deep-cultivation of Planctomycetes and their phenomic and genomic characterization uncovers novel biology.</title>
        <authorList>
            <person name="Wiegand S."/>
            <person name="Jogler M."/>
            <person name="Boedeker C."/>
            <person name="Pinto D."/>
            <person name="Vollmers J."/>
            <person name="Rivas-Marin E."/>
            <person name="Kohn T."/>
            <person name="Peeters S.H."/>
            <person name="Heuer A."/>
            <person name="Rast P."/>
            <person name="Oberbeckmann S."/>
            <person name="Bunk B."/>
            <person name="Jeske O."/>
            <person name="Meyerdierks A."/>
            <person name="Storesund J.E."/>
            <person name="Kallscheuer N."/>
            <person name="Luecker S."/>
            <person name="Lage O.M."/>
            <person name="Pohl T."/>
            <person name="Merkel B.J."/>
            <person name="Hornburger P."/>
            <person name="Mueller R.-W."/>
            <person name="Bruemmer F."/>
            <person name="Labrenz M."/>
            <person name="Spormann A.M."/>
            <person name="Op den Camp H."/>
            <person name="Overmann J."/>
            <person name="Amann R."/>
            <person name="Jetten M.S.M."/>
            <person name="Mascher T."/>
            <person name="Medema M.H."/>
            <person name="Devos D.P."/>
            <person name="Kaster A.-K."/>
            <person name="Ovreas L."/>
            <person name="Rohde M."/>
            <person name="Galperin M.Y."/>
            <person name="Jogler C."/>
        </authorList>
    </citation>
    <scope>NUCLEOTIDE SEQUENCE [LARGE SCALE GENOMIC DNA]</scope>
    <source>
        <strain evidence="25 26">OJF2</strain>
    </source>
</reference>
<dbReference type="InterPro" id="IPR036618">
    <property type="entry name" value="PtsI_HPr-bd_sf"/>
</dbReference>
<evidence type="ECO:0000256" key="12">
    <source>
        <dbReference type="ARBA" id="ARBA00022683"/>
    </source>
</evidence>
<comment type="cofactor">
    <cofactor evidence="2 17 20">
        <name>Mg(2+)</name>
        <dbReference type="ChEBI" id="CHEBI:18420"/>
    </cofactor>
</comment>
<keyword evidence="11 17" id="KW-0808">Transferase</keyword>
<evidence type="ECO:0000256" key="19">
    <source>
        <dbReference type="PIRSR" id="PIRSR000732-2"/>
    </source>
</evidence>
<keyword evidence="14 17" id="KW-0418">Kinase</keyword>
<dbReference type="PANTHER" id="PTHR46244:SF3">
    <property type="entry name" value="PHOSPHOENOLPYRUVATE-PROTEIN PHOSPHOTRANSFERASE"/>
    <property type="match status" value="1"/>
</dbReference>
<dbReference type="GO" id="GO:0008965">
    <property type="term" value="F:phosphoenolpyruvate-protein phosphotransferase activity"/>
    <property type="evidence" value="ECO:0007669"/>
    <property type="project" value="UniProtKB-EC"/>
</dbReference>
<feature type="binding site" evidence="19">
    <location>
        <position position="318"/>
    </location>
    <ligand>
        <name>phosphoenolpyruvate</name>
        <dbReference type="ChEBI" id="CHEBI:58702"/>
    </ligand>
</feature>
<dbReference type="Gene3D" id="1.10.274.10">
    <property type="entry name" value="PtsI, HPr-binding domain"/>
    <property type="match status" value="1"/>
</dbReference>
<comment type="similarity">
    <text evidence="5 17">Belongs to the PEP-utilizing enzyme family.</text>
</comment>
<dbReference type="PRINTS" id="PR01736">
    <property type="entry name" value="PHPHTRNFRASE"/>
</dbReference>
<evidence type="ECO:0000256" key="14">
    <source>
        <dbReference type="ARBA" id="ARBA00022777"/>
    </source>
</evidence>
<feature type="domain" description="PEP-utilising enzyme C-terminal" evidence="23">
    <location>
        <begin position="278"/>
        <end position="563"/>
    </location>
</feature>
<dbReference type="GO" id="GO:0016301">
    <property type="term" value="F:kinase activity"/>
    <property type="evidence" value="ECO:0007669"/>
    <property type="project" value="UniProtKB-KW"/>
</dbReference>
<dbReference type="RefSeq" id="WP_148595801.1">
    <property type="nucleotide sequence ID" value="NZ_CP042997.1"/>
</dbReference>
<feature type="domain" description="PEP-utilising enzyme mobile" evidence="22">
    <location>
        <begin position="176"/>
        <end position="247"/>
    </location>
</feature>
<evidence type="ECO:0000256" key="3">
    <source>
        <dbReference type="ARBA" id="ARBA00002728"/>
    </source>
</evidence>
<name>A0A5B9W7H1_9BACT</name>
<feature type="binding site" evidence="19">
    <location>
        <position position="488"/>
    </location>
    <ligand>
        <name>phosphoenolpyruvate</name>
        <dbReference type="ChEBI" id="CHEBI:58702"/>
    </ligand>
</feature>
<keyword evidence="12 17" id="KW-0598">Phosphotransferase system</keyword>
<evidence type="ECO:0000313" key="26">
    <source>
        <dbReference type="Proteomes" id="UP000324233"/>
    </source>
</evidence>
<evidence type="ECO:0000256" key="2">
    <source>
        <dbReference type="ARBA" id="ARBA00001946"/>
    </source>
</evidence>
<dbReference type="SUPFAM" id="SSF51621">
    <property type="entry name" value="Phosphoenolpyruvate/pyruvate domain"/>
    <property type="match status" value="1"/>
</dbReference>
<gene>
    <name evidence="25" type="primary">ptsI_2</name>
    <name evidence="25" type="ORF">OJF2_46390</name>
</gene>
<feature type="binding site" evidence="19">
    <location>
        <position position="354"/>
    </location>
    <ligand>
        <name>phosphoenolpyruvate</name>
        <dbReference type="ChEBI" id="CHEBI:58702"/>
    </ligand>
</feature>
<keyword evidence="15 17" id="KW-0460">Magnesium</keyword>
<comment type="subcellular location">
    <subcellularLocation>
        <location evidence="4 17">Cytoplasm</location>
    </subcellularLocation>
</comment>
<evidence type="ECO:0000256" key="9">
    <source>
        <dbReference type="ARBA" id="ARBA00022490"/>
    </source>
</evidence>
<feature type="active site" description="Proton donor" evidence="18">
    <location>
        <position position="525"/>
    </location>
</feature>
<accession>A0A5B9W7H1</accession>
<keyword evidence="10 17" id="KW-0762">Sugar transport</keyword>
<dbReference type="PANTHER" id="PTHR46244">
    <property type="entry name" value="PHOSPHOENOLPYRUVATE-PROTEIN PHOSPHOTRANSFERASE"/>
    <property type="match status" value="1"/>
</dbReference>
<dbReference type="GO" id="GO:0009401">
    <property type="term" value="P:phosphoenolpyruvate-dependent sugar phosphotransferase system"/>
    <property type="evidence" value="ECO:0007669"/>
    <property type="project" value="UniProtKB-KW"/>
</dbReference>
<dbReference type="PIRSF" id="PIRSF000732">
    <property type="entry name" value="PTS_enzyme_I"/>
    <property type="match status" value="1"/>
</dbReference>
<evidence type="ECO:0000259" key="24">
    <source>
        <dbReference type="Pfam" id="PF05524"/>
    </source>
</evidence>
<feature type="domain" description="Phosphotransferase system enzyme I N-terminal" evidence="24">
    <location>
        <begin position="24"/>
        <end position="147"/>
    </location>
</feature>
<dbReference type="SUPFAM" id="SSF52009">
    <property type="entry name" value="Phosphohistidine domain"/>
    <property type="match status" value="1"/>
</dbReference>
<evidence type="ECO:0000256" key="16">
    <source>
        <dbReference type="ARBA" id="ARBA00033235"/>
    </source>
</evidence>
<dbReference type="GO" id="GO:0046872">
    <property type="term" value="F:metal ion binding"/>
    <property type="evidence" value="ECO:0007669"/>
    <property type="project" value="UniProtKB-KW"/>
</dbReference>
<feature type="compositionally biased region" description="Basic and acidic residues" evidence="21">
    <location>
        <begin position="593"/>
        <end position="612"/>
    </location>
</feature>
<evidence type="ECO:0000256" key="15">
    <source>
        <dbReference type="ARBA" id="ARBA00022842"/>
    </source>
</evidence>
<dbReference type="SUPFAM" id="SSF47831">
    <property type="entry name" value="Enzyme I of the PEP:sugar phosphotransferase system HPr-binding (sub)domain"/>
    <property type="match status" value="1"/>
</dbReference>
<evidence type="ECO:0000256" key="20">
    <source>
        <dbReference type="PIRSR" id="PIRSR000732-3"/>
    </source>
</evidence>
<evidence type="ECO:0000256" key="5">
    <source>
        <dbReference type="ARBA" id="ARBA00007837"/>
    </source>
</evidence>
<feature type="binding site" evidence="20">
    <location>
        <position position="478"/>
    </location>
    <ligand>
        <name>Mg(2+)</name>
        <dbReference type="ChEBI" id="CHEBI:18420"/>
    </ligand>
</feature>
<keyword evidence="13 17" id="KW-0479">Metal-binding</keyword>
<dbReference type="EMBL" id="CP042997">
    <property type="protein sequence ID" value="QEH36079.1"/>
    <property type="molecule type" value="Genomic_DNA"/>
</dbReference>
<comment type="catalytic activity">
    <reaction evidence="1 17">
        <text>L-histidyl-[protein] + phosphoenolpyruvate = N(pros)-phospho-L-histidyl-[protein] + pyruvate</text>
        <dbReference type="Rhea" id="RHEA:23880"/>
        <dbReference type="Rhea" id="RHEA-COMP:9745"/>
        <dbReference type="Rhea" id="RHEA-COMP:9746"/>
        <dbReference type="ChEBI" id="CHEBI:15361"/>
        <dbReference type="ChEBI" id="CHEBI:29979"/>
        <dbReference type="ChEBI" id="CHEBI:58702"/>
        <dbReference type="ChEBI" id="CHEBI:64837"/>
        <dbReference type="EC" id="2.7.3.9"/>
    </reaction>
</comment>
<keyword evidence="26" id="KW-1185">Reference proteome</keyword>
<evidence type="ECO:0000256" key="11">
    <source>
        <dbReference type="ARBA" id="ARBA00022679"/>
    </source>
</evidence>
<dbReference type="Pfam" id="PF00391">
    <property type="entry name" value="PEP-utilizers"/>
    <property type="match status" value="1"/>
</dbReference>
<dbReference type="PROSITE" id="PS00742">
    <property type="entry name" value="PEP_ENZYMES_2"/>
    <property type="match status" value="1"/>
</dbReference>
<dbReference type="Gene3D" id="3.50.30.10">
    <property type="entry name" value="Phosphohistidine domain"/>
    <property type="match status" value="1"/>
</dbReference>
<evidence type="ECO:0000256" key="17">
    <source>
        <dbReference type="PIRNR" id="PIRNR000732"/>
    </source>
</evidence>
<evidence type="ECO:0000256" key="4">
    <source>
        <dbReference type="ARBA" id="ARBA00004496"/>
    </source>
</evidence>
<feature type="active site" description="Tele-phosphohistidine intermediate" evidence="18">
    <location>
        <position position="211"/>
    </location>
</feature>
<dbReference type="KEGG" id="agv:OJF2_46390"/>
<dbReference type="Pfam" id="PF05524">
    <property type="entry name" value="PEP-utilisers_N"/>
    <property type="match status" value="1"/>
</dbReference>
<evidence type="ECO:0000256" key="6">
    <source>
        <dbReference type="ARBA" id="ARBA00012232"/>
    </source>
</evidence>
<dbReference type="InterPro" id="IPR000121">
    <property type="entry name" value="PEP_util_C"/>
</dbReference>
<dbReference type="InterPro" id="IPR036637">
    <property type="entry name" value="Phosphohistidine_dom_sf"/>
</dbReference>
<dbReference type="InterPro" id="IPR023151">
    <property type="entry name" value="PEP_util_CS"/>
</dbReference>
<dbReference type="InterPro" id="IPR040442">
    <property type="entry name" value="Pyrv_kinase-like_dom_sf"/>
</dbReference>
<evidence type="ECO:0000259" key="23">
    <source>
        <dbReference type="Pfam" id="PF02896"/>
    </source>
</evidence>
<dbReference type="EC" id="2.7.3.9" evidence="6 17"/>
<dbReference type="InterPro" id="IPR008731">
    <property type="entry name" value="PTS_EIN"/>
</dbReference>
<comment type="function">
    <text evidence="3 17">General (non sugar-specific) component of the phosphoenolpyruvate-dependent sugar phosphotransferase system (sugar PTS). This major carbohydrate active-transport system catalyzes the phosphorylation of incoming sugar substrates concomitantly with their translocation across the cell membrane. Enzyme I transfers the phosphoryl group from phosphoenolpyruvate (PEP) to the phosphoryl carrier protein (HPr).</text>
</comment>
<keyword evidence="9 17" id="KW-0963">Cytoplasm</keyword>
<feature type="binding site" evidence="19">
    <location>
        <begin position="477"/>
        <end position="478"/>
    </location>
    <ligand>
        <name>phosphoenolpyruvate</name>
        <dbReference type="ChEBI" id="CHEBI:58702"/>
    </ligand>
</feature>
<dbReference type="InterPro" id="IPR015813">
    <property type="entry name" value="Pyrv/PenolPyrv_kinase-like_dom"/>
</dbReference>
<feature type="binding site" evidence="20">
    <location>
        <position position="454"/>
    </location>
    <ligand>
        <name>Mg(2+)</name>
        <dbReference type="ChEBI" id="CHEBI:18420"/>
    </ligand>
</feature>
<organism evidence="25 26">
    <name type="scientific">Aquisphaera giovannonii</name>
    <dbReference type="NCBI Taxonomy" id="406548"/>
    <lineage>
        <taxon>Bacteria</taxon>
        <taxon>Pseudomonadati</taxon>
        <taxon>Planctomycetota</taxon>
        <taxon>Planctomycetia</taxon>
        <taxon>Isosphaerales</taxon>
        <taxon>Isosphaeraceae</taxon>
        <taxon>Aquisphaera</taxon>
    </lineage>
</organism>
<evidence type="ECO:0000256" key="7">
    <source>
        <dbReference type="ARBA" id="ARBA00016544"/>
    </source>
</evidence>
<dbReference type="GO" id="GO:0005737">
    <property type="term" value="C:cytoplasm"/>
    <property type="evidence" value="ECO:0007669"/>
    <property type="project" value="UniProtKB-SubCell"/>
</dbReference>
<evidence type="ECO:0000313" key="25">
    <source>
        <dbReference type="EMBL" id="QEH36079.1"/>
    </source>
</evidence>
<evidence type="ECO:0000256" key="21">
    <source>
        <dbReference type="SAM" id="MobiDB-lite"/>
    </source>
</evidence>
<dbReference type="InterPro" id="IPR008279">
    <property type="entry name" value="PEP-util_enz_mobile_dom"/>
</dbReference>
<dbReference type="NCBIfam" id="TIGR01417">
    <property type="entry name" value="PTS_I_fam"/>
    <property type="match status" value="1"/>
</dbReference>
<evidence type="ECO:0000256" key="18">
    <source>
        <dbReference type="PIRSR" id="PIRSR000732-1"/>
    </source>
</evidence>
<evidence type="ECO:0000256" key="1">
    <source>
        <dbReference type="ARBA" id="ARBA00000683"/>
    </source>
</evidence>